<sequence length="70" mass="7547">MSRDHTPDTTRGPLEQARTPDGPKAPGESSEKRDQDQRNDPESMPGALEGNPTRRGGEGTPGNPGNRKPR</sequence>
<organism evidence="2 3">
    <name type="scientific">Luteimonas terrae</name>
    <dbReference type="NCBI Taxonomy" id="1530191"/>
    <lineage>
        <taxon>Bacteria</taxon>
        <taxon>Pseudomonadati</taxon>
        <taxon>Pseudomonadota</taxon>
        <taxon>Gammaproteobacteria</taxon>
        <taxon>Lysobacterales</taxon>
        <taxon>Lysobacteraceae</taxon>
        <taxon>Luteimonas</taxon>
    </lineage>
</organism>
<accession>A0ABU1Y025</accession>
<evidence type="ECO:0000313" key="3">
    <source>
        <dbReference type="Proteomes" id="UP001256588"/>
    </source>
</evidence>
<feature type="region of interest" description="Disordered" evidence="1">
    <location>
        <begin position="1"/>
        <end position="70"/>
    </location>
</feature>
<evidence type="ECO:0000256" key="1">
    <source>
        <dbReference type="SAM" id="MobiDB-lite"/>
    </source>
</evidence>
<feature type="compositionally biased region" description="Basic and acidic residues" evidence="1">
    <location>
        <begin position="29"/>
        <end position="41"/>
    </location>
</feature>
<proteinExistence type="predicted"/>
<reference evidence="2 3" key="1">
    <citation type="submission" date="2023-07" db="EMBL/GenBank/DDBJ databases">
        <title>Sorghum-associated microbial communities from plants grown in Nebraska, USA.</title>
        <authorList>
            <person name="Schachtman D."/>
        </authorList>
    </citation>
    <scope>NUCLEOTIDE SEQUENCE [LARGE SCALE GENOMIC DNA]</scope>
    <source>
        <strain evidence="2 3">4099</strain>
    </source>
</reference>
<gene>
    <name evidence="2" type="ORF">J2W68_003118</name>
</gene>
<dbReference type="EMBL" id="JAVDWO010000015">
    <property type="protein sequence ID" value="MDR7194373.1"/>
    <property type="molecule type" value="Genomic_DNA"/>
</dbReference>
<evidence type="ECO:0000313" key="2">
    <source>
        <dbReference type="EMBL" id="MDR7194373.1"/>
    </source>
</evidence>
<dbReference type="RefSeq" id="WP_310237580.1">
    <property type="nucleotide sequence ID" value="NZ_JAVDWO010000015.1"/>
</dbReference>
<dbReference type="Proteomes" id="UP001256588">
    <property type="component" value="Unassembled WGS sequence"/>
</dbReference>
<name>A0ABU1Y025_9GAMM</name>
<protein>
    <submittedName>
        <fullName evidence="2">Uncharacterized protein</fullName>
    </submittedName>
</protein>
<comment type="caution">
    <text evidence="2">The sequence shown here is derived from an EMBL/GenBank/DDBJ whole genome shotgun (WGS) entry which is preliminary data.</text>
</comment>
<keyword evidence="3" id="KW-1185">Reference proteome</keyword>